<dbReference type="AlphaFoldDB" id="A0A1F5KP57"/>
<dbReference type="STRING" id="1797785.A3B45_00545"/>
<protein>
    <submittedName>
        <fullName evidence="1">Uncharacterized protein</fullName>
    </submittedName>
</protein>
<reference evidence="1 2" key="1">
    <citation type="journal article" date="2016" name="Nat. Commun.">
        <title>Thousands of microbial genomes shed light on interconnected biogeochemical processes in an aquifer system.</title>
        <authorList>
            <person name="Anantharaman K."/>
            <person name="Brown C.T."/>
            <person name="Hug L.A."/>
            <person name="Sharon I."/>
            <person name="Castelle C.J."/>
            <person name="Probst A.J."/>
            <person name="Thomas B.C."/>
            <person name="Singh A."/>
            <person name="Wilkins M.J."/>
            <person name="Karaoz U."/>
            <person name="Brodie E.L."/>
            <person name="Williams K.H."/>
            <person name="Hubbard S.S."/>
            <person name="Banfield J.F."/>
        </authorList>
    </citation>
    <scope>NUCLEOTIDE SEQUENCE [LARGE SCALE GENOMIC DNA]</scope>
</reference>
<comment type="caution">
    <text evidence="1">The sequence shown here is derived from an EMBL/GenBank/DDBJ whole genome shotgun (WGS) entry which is preliminary data.</text>
</comment>
<organism evidence="1 2">
    <name type="scientific">Candidatus Daviesbacteria bacterium RIFCSPLOWO2_01_FULL_39_12</name>
    <dbReference type="NCBI Taxonomy" id="1797785"/>
    <lineage>
        <taxon>Bacteria</taxon>
        <taxon>Candidatus Daviesiibacteriota</taxon>
    </lineage>
</organism>
<sequence length="421" mass="48899">MTERPTELELQFGKDLVRGARALHDLESKRSGQEVIDFRLAPREWVYEPNYFPNRTEARKYFKRISDDVLRDTPDGEYIGEKADGFLAELEFLADPSLDQFEERMRRMAGYYPRLIPRHEVEGAKEDVANIFRERYGLKFDRAGWTNFFNQNRLSPSQFKREIQMSEREIITQLVRVVGSRSHPRIRMQEVDLPEYWVGWISANQDEVEFKYNINTINSERLYRGAPIRVGLHEGGAHGIHAQSFLDNAREGSVNPGRVETTVPGVENWLMEAWASRVSKVHPSVLSHLPAEARNATELSVDLQYLTDIALTNAQYELLVSRRKRELVTADLQNLLPHEPKGRIELVLDQMTNLSRPDRMFYLPVYGDGSYFFRKEIEPLSEVQKQAFTAEIHRQPMTPKQVKEFVTRLTSSNHRSNLMAS</sequence>
<dbReference type="EMBL" id="MFDM01000022">
    <property type="protein sequence ID" value="OGE42723.1"/>
    <property type="molecule type" value="Genomic_DNA"/>
</dbReference>
<proteinExistence type="predicted"/>
<gene>
    <name evidence="1" type="ORF">A3B45_00545</name>
</gene>
<evidence type="ECO:0000313" key="2">
    <source>
        <dbReference type="Proteomes" id="UP000178565"/>
    </source>
</evidence>
<evidence type="ECO:0000313" key="1">
    <source>
        <dbReference type="EMBL" id="OGE42723.1"/>
    </source>
</evidence>
<dbReference type="Proteomes" id="UP000178565">
    <property type="component" value="Unassembled WGS sequence"/>
</dbReference>
<accession>A0A1F5KP57</accession>
<name>A0A1F5KP57_9BACT</name>